<dbReference type="RefSeq" id="WP_086988122.1">
    <property type="nucleotide sequence ID" value="NZ_FJMZ01000003.1"/>
</dbReference>
<dbReference type="InterPro" id="IPR018963">
    <property type="entry name" value="Mycophage_D29_Gp19"/>
</dbReference>
<reference evidence="1 3" key="1">
    <citation type="submission" date="2016-02" db="EMBL/GenBank/DDBJ databases">
        <authorList>
            <person name="Strepis N."/>
        </authorList>
    </citation>
    <scope>NUCLEOTIDE SEQUENCE [LARGE SCALE GENOMIC DNA]</scope>
    <source>
        <strain evidence="1">Trichococcus flocculiformis</strain>
    </source>
</reference>
<accession>A0AB38BH06</accession>
<dbReference type="Pfam" id="PF09355">
    <property type="entry name" value="Phage_Gp19"/>
    <property type="match status" value="1"/>
</dbReference>
<gene>
    <name evidence="2" type="ORF">SAMN04488507_101019</name>
    <name evidence="1" type="ORF">TFLO_392</name>
</gene>
<comment type="caution">
    <text evidence="2">The sequence shown here is derived from an EMBL/GenBank/DDBJ whole genome shotgun (WGS) entry which is preliminary data.</text>
</comment>
<sequence>MSSFAKISDVETLWRYLKQDETDRASFLLEVVSDSLRVEAEKVGKDLDAMVLKSAAYANVVKSVAVDIVARTLMTSTDQEPMTQFNQTALGYSASGSFLVPGGGLFIKKSELARLGLRRQRYGVINLYGDN</sequence>
<keyword evidence="3" id="KW-1185">Reference proteome</keyword>
<dbReference type="Proteomes" id="UP000195947">
    <property type="component" value="Unassembled WGS sequence"/>
</dbReference>
<proteinExistence type="predicted"/>
<name>A0AB38BH06_9LACT</name>
<evidence type="ECO:0000313" key="3">
    <source>
        <dbReference type="Proteomes" id="UP000195947"/>
    </source>
</evidence>
<organism evidence="2 4">
    <name type="scientific">Trichococcus flocculiformis</name>
    <dbReference type="NCBI Taxonomy" id="82803"/>
    <lineage>
        <taxon>Bacteria</taxon>
        <taxon>Bacillati</taxon>
        <taxon>Bacillota</taxon>
        <taxon>Bacilli</taxon>
        <taxon>Lactobacillales</taxon>
        <taxon>Carnobacteriaceae</taxon>
        <taxon>Trichococcus</taxon>
    </lineage>
</organism>
<dbReference type="Proteomes" id="UP000199686">
    <property type="component" value="Unassembled WGS sequence"/>
</dbReference>
<evidence type="ECO:0000313" key="4">
    <source>
        <dbReference type="Proteomes" id="UP000199686"/>
    </source>
</evidence>
<evidence type="ECO:0000313" key="1">
    <source>
        <dbReference type="EMBL" id="CZQ83441.1"/>
    </source>
</evidence>
<dbReference type="AlphaFoldDB" id="A0AB38BH06"/>
<evidence type="ECO:0000313" key="2">
    <source>
        <dbReference type="EMBL" id="SFH70334.1"/>
    </source>
</evidence>
<dbReference type="EMBL" id="FJMZ01000003">
    <property type="protein sequence ID" value="CZQ83441.1"/>
    <property type="molecule type" value="Genomic_DNA"/>
</dbReference>
<protein>
    <submittedName>
        <fullName evidence="1">Mycobacteriophage d29 gp19</fullName>
    </submittedName>
    <submittedName>
        <fullName evidence="2">Phage protein Gp19/Gp15/Gp42</fullName>
    </submittedName>
</protein>
<dbReference type="EMBL" id="FOQC01000010">
    <property type="protein sequence ID" value="SFH70334.1"/>
    <property type="molecule type" value="Genomic_DNA"/>
</dbReference>
<reference evidence="2 4" key="2">
    <citation type="submission" date="2016-10" db="EMBL/GenBank/DDBJ databases">
        <authorList>
            <person name="Varghese N."/>
            <person name="Submissions S."/>
        </authorList>
    </citation>
    <scope>NUCLEOTIDE SEQUENCE [LARGE SCALE GENOMIC DNA]</scope>
    <source>
        <strain evidence="2 4">DSM 2094</strain>
    </source>
</reference>